<dbReference type="Proteomes" id="UP000076154">
    <property type="component" value="Unassembled WGS sequence"/>
</dbReference>
<protein>
    <submittedName>
        <fullName evidence="1">Uncharacterized protein</fullName>
    </submittedName>
</protein>
<accession>A0A369JSK9</accession>
<dbReference type="InParanoid" id="A0A369JSK9"/>
<dbReference type="AlphaFoldDB" id="A0A369JSK9"/>
<evidence type="ECO:0000313" key="1">
    <source>
        <dbReference type="EMBL" id="RDB25281.1"/>
    </source>
</evidence>
<proteinExistence type="predicted"/>
<sequence length="95" mass="10595">MSSSFFILVRRPASAPLVPPLAPTPTTQVPDVHHPLIYSLFHFGEHSGTSLFQLTSTLPKRRSSMPSMMGAMFRHINLLHIGNNDSTFRSCPTYL</sequence>
<organism evidence="1 2">
    <name type="scientific">Hypsizygus marmoreus</name>
    <name type="common">White beech mushroom</name>
    <name type="synonym">Agaricus marmoreus</name>
    <dbReference type="NCBI Taxonomy" id="39966"/>
    <lineage>
        <taxon>Eukaryota</taxon>
        <taxon>Fungi</taxon>
        <taxon>Dikarya</taxon>
        <taxon>Basidiomycota</taxon>
        <taxon>Agaricomycotina</taxon>
        <taxon>Agaricomycetes</taxon>
        <taxon>Agaricomycetidae</taxon>
        <taxon>Agaricales</taxon>
        <taxon>Tricholomatineae</taxon>
        <taxon>Lyophyllaceae</taxon>
        <taxon>Hypsizygus</taxon>
    </lineage>
</organism>
<gene>
    <name evidence="1" type="ORF">Hypma_007352</name>
</gene>
<reference evidence="1" key="1">
    <citation type="submission" date="2018-04" db="EMBL/GenBank/DDBJ databases">
        <title>Whole genome sequencing of Hypsizygus marmoreus.</title>
        <authorList>
            <person name="Choi I.-G."/>
            <person name="Min B."/>
            <person name="Kim J.-G."/>
            <person name="Kim S."/>
            <person name="Oh Y.-L."/>
            <person name="Kong W.-S."/>
            <person name="Park H."/>
            <person name="Jeong J."/>
            <person name="Song E.-S."/>
        </authorList>
    </citation>
    <scope>NUCLEOTIDE SEQUENCE [LARGE SCALE GENOMIC DNA]</scope>
    <source>
        <strain evidence="1">51987-8</strain>
    </source>
</reference>
<keyword evidence="2" id="KW-1185">Reference proteome</keyword>
<comment type="caution">
    <text evidence="1">The sequence shown here is derived from an EMBL/GenBank/DDBJ whole genome shotgun (WGS) entry which is preliminary data.</text>
</comment>
<dbReference type="EMBL" id="LUEZ02000041">
    <property type="protein sequence ID" value="RDB25281.1"/>
    <property type="molecule type" value="Genomic_DNA"/>
</dbReference>
<name>A0A369JSK9_HYPMA</name>
<evidence type="ECO:0000313" key="2">
    <source>
        <dbReference type="Proteomes" id="UP000076154"/>
    </source>
</evidence>